<name>A0AAD8NYT0_TARER</name>
<sequence length="83" mass="9641">MSVDVSNILEEACNYWDVVVRVRWRSEHLGVHRLLAFRQSTNSLYLLLSSPLKQTCSVFFLPPKPNQTKPNQTFFILICFALL</sequence>
<proteinExistence type="predicted"/>
<keyword evidence="2" id="KW-1185">Reference proteome</keyword>
<reference evidence="1" key="1">
    <citation type="journal article" date="2023" name="bioRxiv">
        <title>Improved chromosome-level genome assembly for marigold (Tagetes erecta).</title>
        <authorList>
            <person name="Jiang F."/>
            <person name="Yuan L."/>
            <person name="Wang S."/>
            <person name="Wang H."/>
            <person name="Xu D."/>
            <person name="Wang A."/>
            <person name="Fan W."/>
        </authorList>
    </citation>
    <scope>NUCLEOTIDE SEQUENCE</scope>
    <source>
        <strain evidence="1">WSJ</strain>
        <tissue evidence="1">Leaf</tissue>
    </source>
</reference>
<accession>A0AAD8NYT0</accession>
<dbReference type="AlphaFoldDB" id="A0AAD8NYT0"/>
<evidence type="ECO:0000313" key="1">
    <source>
        <dbReference type="EMBL" id="KAK1425927.1"/>
    </source>
</evidence>
<protein>
    <submittedName>
        <fullName evidence="1">Uncharacterized protein</fullName>
    </submittedName>
</protein>
<gene>
    <name evidence="1" type="ORF">QVD17_21291</name>
</gene>
<evidence type="ECO:0000313" key="2">
    <source>
        <dbReference type="Proteomes" id="UP001229421"/>
    </source>
</evidence>
<organism evidence="1 2">
    <name type="scientific">Tagetes erecta</name>
    <name type="common">African marigold</name>
    <dbReference type="NCBI Taxonomy" id="13708"/>
    <lineage>
        <taxon>Eukaryota</taxon>
        <taxon>Viridiplantae</taxon>
        <taxon>Streptophyta</taxon>
        <taxon>Embryophyta</taxon>
        <taxon>Tracheophyta</taxon>
        <taxon>Spermatophyta</taxon>
        <taxon>Magnoliopsida</taxon>
        <taxon>eudicotyledons</taxon>
        <taxon>Gunneridae</taxon>
        <taxon>Pentapetalae</taxon>
        <taxon>asterids</taxon>
        <taxon>campanulids</taxon>
        <taxon>Asterales</taxon>
        <taxon>Asteraceae</taxon>
        <taxon>Asteroideae</taxon>
        <taxon>Heliantheae alliance</taxon>
        <taxon>Tageteae</taxon>
        <taxon>Tagetes</taxon>
    </lineage>
</organism>
<dbReference type="Proteomes" id="UP001229421">
    <property type="component" value="Unassembled WGS sequence"/>
</dbReference>
<dbReference type="EMBL" id="JAUHHV010000005">
    <property type="protein sequence ID" value="KAK1425927.1"/>
    <property type="molecule type" value="Genomic_DNA"/>
</dbReference>
<comment type="caution">
    <text evidence="1">The sequence shown here is derived from an EMBL/GenBank/DDBJ whole genome shotgun (WGS) entry which is preliminary data.</text>
</comment>